<evidence type="ECO:0000313" key="1">
    <source>
        <dbReference type="EMBL" id="ABW28542.1"/>
    </source>
</evidence>
<dbReference type="Proteomes" id="UP000000268">
    <property type="component" value="Chromosome"/>
</dbReference>
<dbReference type="KEGG" id="amr:AM1_3552"/>
<evidence type="ECO:0000313" key="2">
    <source>
        <dbReference type="Proteomes" id="UP000000268"/>
    </source>
</evidence>
<dbReference type="AlphaFoldDB" id="B0C290"/>
<sequence>MDSLGAVCLTEHFKMIIQPIPDWIEVEFQKPRPLNCIKV</sequence>
<proteinExistence type="predicted"/>
<dbReference type="HOGENOM" id="CLU_3302983_0_0_3"/>
<keyword evidence="2" id="KW-1185">Reference proteome</keyword>
<dbReference type="EMBL" id="CP000828">
    <property type="protein sequence ID" value="ABW28542.1"/>
    <property type="molecule type" value="Genomic_DNA"/>
</dbReference>
<dbReference type="STRING" id="329726.AM1_3552"/>
<gene>
    <name evidence="1" type="ordered locus">AM1_3552</name>
</gene>
<protein>
    <submittedName>
        <fullName evidence="1">Uncharacterized protein</fullName>
    </submittedName>
</protein>
<accession>B0C290</accession>
<organism evidence="1 2">
    <name type="scientific">Acaryochloris marina (strain MBIC 11017)</name>
    <dbReference type="NCBI Taxonomy" id="329726"/>
    <lineage>
        <taxon>Bacteria</taxon>
        <taxon>Bacillati</taxon>
        <taxon>Cyanobacteriota</taxon>
        <taxon>Cyanophyceae</taxon>
        <taxon>Acaryochloridales</taxon>
        <taxon>Acaryochloridaceae</taxon>
        <taxon>Acaryochloris</taxon>
    </lineage>
</organism>
<reference evidence="1 2" key="1">
    <citation type="journal article" date="2008" name="Proc. Natl. Acad. Sci. U.S.A.">
        <title>Niche adaptation and genome expansion in the chlorophyll d-producing cyanobacterium Acaryochloris marina.</title>
        <authorList>
            <person name="Swingley W.D."/>
            <person name="Chen M."/>
            <person name="Cheung P.C."/>
            <person name="Conrad A.L."/>
            <person name="Dejesa L.C."/>
            <person name="Hao J."/>
            <person name="Honchak B.M."/>
            <person name="Karbach L.E."/>
            <person name="Kurdoglu A."/>
            <person name="Lahiri S."/>
            <person name="Mastrian S.D."/>
            <person name="Miyashita H."/>
            <person name="Page L."/>
            <person name="Ramakrishna P."/>
            <person name="Satoh S."/>
            <person name="Sattley W.M."/>
            <person name="Shimada Y."/>
            <person name="Taylor H.L."/>
            <person name="Tomo T."/>
            <person name="Tsuchiya T."/>
            <person name="Wang Z.T."/>
            <person name="Raymond J."/>
            <person name="Mimuro M."/>
            <person name="Blankenship R.E."/>
            <person name="Touchman J.W."/>
        </authorList>
    </citation>
    <scope>NUCLEOTIDE SEQUENCE [LARGE SCALE GENOMIC DNA]</scope>
    <source>
        <strain evidence="2">MBIC 11017</strain>
    </source>
</reference>
<name>B0C290_ACAM1</name>